<organism evidence="1 2">
    <name type="scientific">Chryseobacterium aquaticum subsp. greenlandense</name>
    <dbReference type="NCBI Taxonomy" id="345663"/>
    <lineage>
        <taxon>Bacteria</taxon>
        <taxon>Pseudomonadati</taxon>
        <taxon>Bacteroidota</taxon>
        <taxon>Flavobacteriia</taxon>
        <taxon>Flavobacteriales</taxon>
        <taxon>Weeksellaceae</taxon>
        <taxon>Chryseobacterium group</taxon>
        <taxon>Chryseobacterium</taxon>
    </lineage>
</organism>
<gene>
    <name evidence="1" type="ORF">AR686_17645</name>
</gene>
<reference evidence="1 2" key="1">
    <citation type="submission" date="2015-10" db="EMBL/GenBank/DDBJ databases">
        <title>Genome sequence of Chryseobacterium greenlandense.</title>
        <authorList>
            <person name="Newman J."/>
            <person name="Fischer K."/>
            <person name="Miller J."/>
        </authorList>
    </citation>
    <scope>NUCLEOTIDE SEQUENCE [LARGE SCALE GENOMIC DNA]</scope>
    <source>
        <strain evidence="1 2">UMB34</strain>
    </source>
</reference>
<comment type="caution">
    <text evidence="1">The sequence shown here is derived from an EMBL/GenBank/DDBJ whole genome shotgun (WGS) entry which is preliminary data.</text>
</comment>
<evidence type="ECO:0000313" key="2">
    <source>
        <dbReference type="Proteomes" id="UP000054388"/>
    </source>
</evidence>
<dbReference type="EMBL" id="LMAI01000015">
    <property type="protein sequence ID" value="KUJ54011.1"/>
    <property type="molecule type" value="Genomic_DNA"/>
</dbReference>
<dbReference type="AlphaFoldDB" id="A0A124F286"/>
<name>A0A124F286_9FLAO</name>
<protein>
    <submittedName>
        <fullName evidence="1">Uncharacterized protein</fullName>
    </submittedName>
</protein>
<proteinExistence type="predicted"/>
<dbReference type="Proteomes" id="UP000054388">
    <property type="component" value="Unassembled WGS sequence"/>
</dbReference>
<evidence type="ECO:0000313" key="1">
    <source>
        <dbReference type="EMBL" id="KUJ54011.1"/>
    </source>
</evidence>
<dbReference type="RefSeq" id="WP_059137928.1">
    <property type="nucleotide sequence ID" value="NZ_LMAI01000015.1"/>
</dbReference>
<accession>A0A124F286</accession>
<sequence>MDKSLGKHLRSKSGLNDQMEAFKSVYQKNREEQKQKPIDFEICFKKRFLGKELIVLRQIIDEEYNSGKTYTEIGSMLNLDHSTIAFHRKKSLRNGSKSTKN</sequence>